<dbReference type="PROSITE" id="PS50222">
    <property type="entry name" value="EF_HAND_2"/>
    <property type="match status" value="1"/>
</dbReference>
<dbReference type="HOGENOM" id="CLU_2208758_0_0_7"/>
<dbReference type="SUPFAM" id="SSF47473">
    <property type="entry name" value="EF-hand"/>
    <property type="match status" value="1"/>
</dbReference>
<dbReference type="KEGG" id="sfu:Sfum_3672"/>
<proteinExistence type="predicted"/>
<dbReference type="RefSeq" id="WP_011700467.1">
    <property type="nucleotide sequence ID" value="NC_008554.1"/>
</dbReference>
<protein>
    <recommendedName>
        <fullName evidence="1">EF-hand domain-containing protein</fullName>
    </recommendedName>
</protein>
<dbReference type="InterPro" id="IPR011992">
    <property type="entry name" value="EF-hand-dom_pair"/>
</dbReference>
<dbReference type="AlphaFoldDB" id="A0LPJ0"/>
<reference evidence="2 3" key="1">
    <citation type="submission" date="2006-10" db="EMBL/GenBank/DDBJ databases">
        <title>Complete sequence of Syntrophobacter fumaroxidans MPOB.</title>
        <authorList>
            <consortium name="US DOE Joint Genome Institute"/>
            <person name="Copeland A."/>
            <person name="Lucas S."/>
            <person name="Lapidus A."/>
            <person name="Barry K."/>
            <person name="Detter J.C."/>
            <person name="Glavina del Rio T."/>
            <person name="Hammon N."/>
            <person name="Israni S."/>
            <person name="Pitluck S."/>
            <person name="Goltsman E.G."/>
            <person name="Martinez M."/>
            <person name="Schmutz J."/>
            <person name="Larimer F."/>
            <person name="Land M."/>
            <person name="Hauser L."/>
            <person name="Kyrpides N."/>
            <person name="Kim E."/>
            <person name="Boone D.R."/>
            <person name="Brockman F."/>
            <person name="Culley D."/>
            <person name="Ferry J."/>
            <person name="Gunsalus R."/>
            <person name="McInerney M.J."/>
            <person name="Morrison M."/>
            <person name="Plugge C."/>
            <person name="Rohlin L."/>
            <person name="Scholten J."/>
            <person name="Sieber J."/>
            <person name="Stams A.J.M."/>
            <person name="Worm P."/>
            <person name="Henstra A.M."/>
            <person name="Richardson P."/>
        </authorList>
    </citation>
    <scope>NUCLEOTIDE SEQUENCE [LARGE SCALE GENOMIC DNA]</scope>
    <source>
        <strain evidence="3">DSM 10017 / MPOB</strain>
    </source>
</reference>
<dbReference type="Gene3D" id="1.10.238.10">
    <property type="entry name" value="EF-hand"/>
    <property type="match status" value="1"/>
</dbReference>
<dbReference type="Proteomes" id="UP000001784">
    <property type="component" value="Chromosome"/>
</dbReference>
<keyword evidence="3" id="KW-1185">Reference proteome</keyword>
<name>A0LPJ0_SYNFM</name>
<dbReference type="InterPro" id="IPR002048">
    <property type="entry name" value="EF_hand_dom"/>
</dbReference>
<evidence type="ECO:0000259" key="1">
    <source>
        <dbReference type="PROSITE" id="PS50222"/>
    </source>
</evidence>
<dbReference type="InParanoid" id="A0LPJ0"/>
<evidence type="ECO:0000313" key="3">
    <source>
        <dbReference type="Proteomes" id="UP000001784"/>
    </source>
</evidence>
<sequence>MRMLLVAVALMAVVGLAVYTGAGVMAFQSGQALSPEGNISKCEQVFKNLDSGGKGYLTYNDFRAGDGLGKHKGYGQIGGTHSAFMSADTKGDGHLTMGEFCAWKNRS</sequence>
<organism evidence="2 3">
    <name type="scientific">Syntrophobacter fumaroxidans (strain DSM 10017 / MPOB)</name>
    <dbReference type="NCBI Taxonomy" id="335543"/>
    <lineage>
        <taxon>Bacteria</taxon>
        <taxon>Pseudomonadati</taxon>
        <taxon>Thermodesulfobacteriota</taxon>
        <taxon>Syntrophobacteria</taxon>
        <taxon>Syntrophobacterales</taxon>
        <taxon>Syntrophobacteraceae</taxon>
        <taxon>Syntrophobacter</taxon>
    </lineage>
</organism>
<dbReference type="STRING" id="335543.Sfum_3672"/>
<evidence type="ECO:0000313" key="2">
    <source>
        <dbReference type="EMBL" id="ABK19342.1"/>
    </source>
</evidence>
<feature type="domain" description="EF-hand" evidence="1">
    <location>
        <begin position="37"/>
        <end position="72"/>
    </location>
</feature>
<gene>
    <name evidence="2" type="ordered locus">Sfum_3672</name>
</gene>
<dbReference type="GO" id="GO:0005509">
    <property type="term" value="F:calcium ion binding"/>
    <property type="evidence" value="ECO:0007669"/>
    <property type="project" value="InterPro"/>
</dbReference>
<dbReference type="EMBL" id="CP000478">
    <property type="protein sequence ID" value="ABK19342.1"/>
    <property type="molecule type" value="Genomic_DNA"/>
</dbReference>
<accession>A0LPJ0</accession>